<gene>
    <name evidence="1" type="ORF">MLD38_014907</name>
</gene>
<evidence type="ECO:0000313" key="2">
    <source>
        <dbReference type="Proteomes" id="UP001057402"/>
    </source>
</evidence>
<comment type="caution">
    <text evidence="1">The sequence shown here is derived from an EMBL/GenBank/DDBJ whole genome shotgun (WGS) entry which is preliminary data.</text>
</comment>
<dbReference type="Proteomes" id="UP001057402">
    <property type="component" value="Chromosome 4"/>
</dbReference>
<name>A0ACB9RMS5_9MYRT</name>
<protein>
    <submittedName>
        <fullName evidence="1">Uncharacterized protein</fullName>
    </submittedName>
</protein>
<dbReference type="EMBL" id="CM042883">
    <property type="protein sequence ID" value="KAI4377242.1"/>
    <property type="molecule type" value="Genomic_DNA"/>
</dbReference>
<evidence type="ECO:0000313" key="1">
    <source>
        <dbReference type="EMBL" id="KAI4377242.1"/>
    </source>
</evidence>
<accession>A0ACB9RMS5</accession>
<sequence length="1052" mass="116477">MCNRRLACFVESFEQFDGLADLVDRWISHHPPLPSMDSVSSVAVPDSGSDTAPGSMEGMPPVKLLCSFGGSILPRPQDGKLRYVGGETRIVCFPREISYEELMGKMRELYEDVMVIKYQQPDEDLDALVSVVNDDDVMNMMEEYDKLASGKGLSRLRIFLFSQLDQDFPAHYIDGDERESERRYVDALNNTSDPAEFWRFQPNESAIMRGVDEFHLADQPYSPMGYDINHHNQRNGDMTLLPYGLRHVAVPRVSSGQFLQHGSQRLSEIDAPWSPGYYSPQSHGFHDPRSEFSSSPASARFGMPFGEAPDNGLDQAAEENVWSRLNHQLTNENLGQTQDNGLGHQGDKSCPPCNASHNTANFSEGNIGCEHCQIPMPRSQSHFELGNMNGGLPPCTDCGMNANMKVHPIVYPRGQMDPHGHNDGWVLQHQLSAPMDDLRANPPGIMRMSDHYLTDASSSNFPFGHANLADGHHPLYNHVHHRHGPDLGGDILHEHPFTAHGHIPFTDDRYIRYRNMAYAYGPENPHQFSQAPNGPAQPLWRNIQNPGHGSPPYEAFSTPKLMNGIASPGVVADTPEGSPRFGGHPEPSNNVMATVGNSFAASVQDRNAHDVAYQRLSNLETIHSARPPRPDSLATRENDTLGNGSGGNAEVSIAQDSEKDLLSLPEEFAPKDTHVKVNACPPNPTENLPGILLDGLETHLPNKNMENVSPNDAELNLIDNIQRVTLEGGVEEAIAKEDGPDMGEPELDSNSESNMKIEPTKAEEEAIARGLQAIKNEDLEEIRVLGSGTYGAVYHGKWKGSDVAIKRIKASCFAGRPSERERLISDFWREASILGSLHHPNVVSFYGIVRDGPDGSLATVTEFMVNGSLKQFLQKKDRTIDRRKRLILAMDSAFGMEYLHGKNIVHFDLKCENLLVNMRDPQRPVCKIGDLGLSKVKQHTLVSGGVRGTLPWMAPELLSGKTSMVSEKIDVYSFGIVMWELLTGDEPYADMHCASIIGGIINDSLRPQIPSWCDPEWRSLMESCWASDPAERPSFSEISQKLRSMAAAMNVK</sequence>
<reference evidence="2" key="1">
    <citation type="journal article" date="2023" name="Front. Plant Sci.">
        <title>Chromosomal-level genome assembly of Melastoma candidum provides insights into trichome evolution.</title>
        <authorList>
            <person name="Zhong Y."/>
            <person name="Wu W."/>
            <person name="Sun C."/>
            <person name="Zou P."/>
            <person name="Liu Y."/>
            <person name="Dai S."/>
            <person name="Zhou R."/>
        </authorList>
    </citation>
    <scope>NUCLEOTIDE SEQUENCE [LARGE SCALE GENOMIC DNA]</scope>
</reference>
<organism evidence="1 2">
    <name type="scientific">Melastoma candidum</name>
    <dbReference type="NCBI Taxonomy" id="119954"/>
    <lineage>
        <taxon>Eukaryota</taxon>
        <taxon>Viridiplantae</taxon>
        <taxon>Streptophyta</taxon>
        <taxon>Embryophyta</taxon>
        <taxon>Tracheophyta</taxon>
        <taxon>Spermatophyta</taxon>
        <taxon>Magnoliopsida</taxon>
        <taxon>eudicotyledons</taxon>
        <taxon>Gunneridae</taxon>
        <taxon>Pentapetalae</taxon>
        <taxon>rosids</taxon>
        <taxon>malvids</taxon>
        <taxon>Myrtales</taxon>
        <taxon>Melastomataceae</taxon>
        <taxon>Melastomatoideae</taxon>
        <taxon>Melastomateae</taxon>
        <taxon>Melastoma</taxon>
    </lineage>
</organism>
<proteinExistence type="predicted"/>
<keyword evidence="2" id="KW-1185">Reference proteome</keyword>